<evidence type="ECO:0000313" key="1">
    <source>
        <dbReference type="EMBL" id="KAG1811122.1"/>
    </source>
</evidence>
<dbReference type="RefSeq" id="XP_041189782.1">
    <property type="nucleotide sequence ID" value="XM_041333211.1"/>
</dbReference>
<sequence>MVLPVLNQWPFSLLFLSLCSFLFSSSSRVVFSIYLFPAPAGIESTPKENASELQNGHSSADELQYSMVEDTFAVLPPIKTLDTLSPPRVKHKPTANPSLSASTLSSARLLERFTHWAAKTNLKLKCSSSARRVYNKVFQSIEDKSHSEFMEISSVGPEEYAAIEQIWG</sequence>
<organism evidence="1 2">
    <name type="scientific">Suillus subaureus</name>
    <dbReference type="NCBI Taxonomy" id="48587"/>
    <lineage>
        <taxon>Eukaryota</taxon>
        <taxon>Fungi</taxon>
        <taxon>Dikarya</taxon>
        <taxon>Basidiomycota</taxon>
        <taxon>Agaricomycotina</taxon>
        <taxon>Agaricomycetes</taxon>
        <taxon>Agaricomycetidae</taxon>
        <taxon>Boletales</taxon>
        <taxon>Suillineae</taxon>
        <taxon>Suillaceae</taxon>
        <taxon>Suillus</taxon>
    </lineage>
</organism>
<dbReference type="EMBL" id="JABBWG010000030">
    <property type="protein sequence ID" value="KAG1811122.1"/>
    <property type="molecule type" value="Genomic_DNA"/>
</dbReference>
<gene>
    <name evidence="1" type="ORF">BJ212DRAFT_1302037</name>
</gene>
<protein>
    <submittedName>
        <fullName evidence="1">Uncharacterized protein</fullName>
    </submittedName>
</protein>
<keyword evidence="2" id="KW-1185">Reference proteome</keyword>
<evidence type="ECO:0000313" key="2">
    <source>
        <dbReference type="Proteomes" id="UP000807769"/>
    </source>
</evidence>
<name>A0A9P7E562_9AGAM</name>
<reference evidence="1" key="1">
    <citation type="journal article" date="2020" name="New Phytol.">
        <title>Comparative genomics reveals dynamic genome evolution in host specialist ectomycorrhizal fungi.</title>
        <authorList>
            <person name="Lofgren L.A."/>
            <person name="Nguyen N.H."/>
            <person name="Vilgalys R."/>
            <person name="Ruytinx J."/>
            <person name="Liao H.L."/>
            <person name="Branco S."/>
            <person name="Kuo A."/>
            <person name="LaButti K."/>
            <person name="Lipzen A."/>
            <person name="Andreopoulos W."/>
            <person name="Pangilinan J."/>
            <person name="Riley R."/>
            <person name="Hundley H."/>
            <person name="Na H."/>
            <person name="Barry K."/>
            <person name="Grigoriev I.V."/>
            <person name="Stajich J.E."/>
            <person name="Kennedy P.G."/>
        </authorList>
    </citation>
    <scope>NUCLEOTIDE SEQUENCE</scope>
    <source>
        <strain evidence="1">MN1</strain>
    </source>
</reference>
<comment type="caution">
    <text evidence="1">The sequence shown here is derived from an EMBL/GenBank/DDBJ whole genome shotgun (WGS) entry which is preliminary data.</text>
</comment>
<accession>A0A9P7E562</accession>
<dbReference type="AlphaFoldDB" id="A0A9P7E562"/>
<dbReference type="Proteomes" id="UP000807769">
    <property type="component" value="Unassembled WGS sequence"/>
</dbReference>
<dbReference type="GeneID" id="64627228"/>
<proteinExistence type="predicted"/>